<dbReference type="SUPFAM" id="SSF48726">
    <property type="entry name" value="Immunoglobulin"/>
    <property type="match status" value="5"/>
</dbReference>
<reference evidence="20 21" key="1">
    <citation type="submission" date="2025-04" db="UniProtKB">
        <authorList>
            <consortium name="RefSeq"/>
        </authorList>
    </citation>
    <scope>IDENTIFICATION</scope>
    <source>
        <tissue evidence="20 21">Tentacle</tissue>
    </source>
</reference>
<dbReference type="InterPro" id="IPR003598">
    <property type="entry name" value="Ig_sub2"/>
</dbReference>
<feature type="domain" description="Ig-like" evidence="17">
    <location>
        <begin position="243"/>
        <end position="335"/>
    </location>
</feature>
<comment type="catalytic activity">
    <reaction evidence="13">
        <text>O-phospho-L-tyrosyl-[protein] + H2O = L-tyrosyl-[protein] + phosphate</text>
        <dbReference type="Rhea" id="RHEA:10684"/>
        <dbReference type="Rhea" id="RHEA-COMP:10136"/>
        <dbReference type="Rhea" id="RHEA-COMP:20101"/>
        <dbReference type="ChEBI" id="CHEBI:15377"/>
        <dbReference type="ChEBI" id="CHEBI:43474"/>
        <dbReference type="ChEBI" id="CHEBI:46858"/>
        <dbReference type="ChEBI" id="CHEBI:61978"/>
        <dbReference type="EC" id="3.1.3.48"/>
    </reaction>
</comment>
<dbReference type="CDD" id="cd00063">
    <property type="entry name" value="FN3"/>
    <property type="match status" value="4"/>
</dbReference>
<gene>
    <name evidence="20 21 22 23" type="primary">LOC116291904</name>
</gene>
<dbReference type="InterPro" id="IPR000242">
    <property type="entry name" value="PTP_cat"/>
</dbReference>
<dbReference type="Proteomes" id="UP000515163">
    <property type="component" value="Unplaced"/>
</dbReference>
<dbReference type="SMART" id="SM00060">
    <property type="entry name" value="FN3"/>
    <property type="match status" value="4"/>
</dbReference>
<dbReference type="Pfam" id="PF00102">
    <property type="entry name" value="Y_phosphatase"/>
    <property type="match status" value="2"/>
</dbReference>
<dbReference type="SUPFAM" id="SSF49265">
    <property type="entry name" value="Fibronectin type III"/>
    <property type="match status" value="2"/>
</dbReference>
<dbReference type="KEGG" id="aten:116291904"/>
<feature type="domain" description="Ig-like" evidence="17">
    <location>
        <begin position="340"/>
        <end position="407"/>
    </location>
</feature>
<name>A0A6P8HGM5_ACTTE</name>
<feature type="domain" description="Ig-like" evidence="17">
    <location>
        <begin position="424"/>
        <end position="505"/>
    </location>
</feature>
<dbReference type="SMART" id="SM00404">
    <property type="entry name" value="PTPc_motif"/>
    <property type="match status" value="1"/>
</dbReference>
<keyword evidence="12" id="KW-0325">Glycoprotein</keyword>
<dbReference type="PROSITE" id="PS00383">
    <property type="entry name" value="TYR_PHOSPHATASE_1"/>
    <property type="match status" value="1"/>
</dbReference>
<keyword evidence="19" id="KW-1185">Reference proteome</keyword>
<evidence type="ECO:0000313" key="23">
    <source>
        <dbReference type="RefSeq" id="XP_031554996.1"/>
    </source>
</evidence>
<sequence>MSIRSISRKAGICSADITRVMYIYVLLALFIHLGKVDADITVKADKSLAEVNVGRQVSLVWSYDTDQQPYEAVLWGKGDSRGINFEDIYFIKTPQQRTPVLDTKISPDTASRVKITNRATLVISNAKYTDRGYYICEVRSDFVTLKKKIFLEVYDPAKITNSPLALLQYKEGQKQRIVCEADGIPKPSVSWLKDGKLLKNGLKKVEIEFNPVVDTDMATYKCVAQNRGGIDESVTNITVFYKPRGTTFRTDASANTVSAGSSVNFMCKARGYPRPEYKFYIRTGSKKERKLDYRDAERSGKISNLGILDSTWHGTYICVPHNNLGEGPREEVVLYVRYAPKIIRPPRDATVNEKSFVGFRCLADGYPNPVITWIKLTGNKVLATGDSFQISSVTRQDQGKYQCRADNKFGIPAVVVFNINVLYPPIINRTISSQKVAAWVGYTAKLICYADSNPEPKYTWTNASGVVAVSEVTGVLDITPTDDSAFGDYTCEAKNPRGRDSHTITLIKVGKPGPVSLKITVSMIRSLRFGWTVLDSGQSDITHFTVQYRKVGDEQKKWKSTSLQAYETEYELKDLEPYTSYEIRVLASNQYFTSDASYITGTTLESAPTKPREVEGFPVNNSAIMVKWKEPEKKNAEKLDSYTVKYCRIQECHDLGDKMPRVSVAHNFTSIVIGRLQAFTNYSIQVIASNKAGFSKSDTTIVVTEMAAPSSPEDLSVNTSEFSVQLKWRRPRFLNGKITKFRVQLYWKLRENGKFHKEILEVPAVLSSKRVKRNRRESEVTLKPVTVEVLSLQPFRQLLVSGLRPFATYTLSASEGTGNEKNGVLWGPFSEGRVVSMPEGAPSAPKNVEAYAVGLRTLSVSWDRPAFPNGRIRQYSIVYSNSSGVNYTLNIQKDLNNPSLKYQISGLRPYTPYRIRIRAFTLYPGPFCAPVFVSTGLKSSDVARRTKEVDSGSLFGGVFAGIILFAFVVIIAVLIIRNRRRKRDSTELKGNRYGVANSNDSGIGEKESLDNMPGVKFLHGTRRGSEEVMGPGGFITLKPIPINRLADYCKLYHKNNNKLFREEFESIRPAIQSSEHSHKEDNKLKNRYQNIAAYDHSRVVLSEVDGVPTSDYINANFIDGYNCRKKSIATQGPVSNTFNDFWRMVWEHHCTTIVMVTNIIERGKVKCLKYWPSATAEEYGSLLVTPLEEEELSHYVIRKFSLSLNNNSEQPVHHVTQYHYTAWPDHGVPSHATSLLAFIRRVRALLPSNPGPVVVHCSAGVGRTGTYIVLDAMMDQMENESVVDPYGFITHMRQQRTMMVQTEAQYFFLYDALMEAVKCGTTEFKVQELHEKLKHLQSRDPQTGETLLAQEFKNLDIGDSEVDTFDAASLPENKSKNRHVILPYDRTRVKLWPYPGVVGSDYINASFVDSYQQREAFLATQTPLDSTKPELWRMVWEYESYNIVMLNKDSENDQGESYLPNKGEFVVYGLLMLEVETREDKDGFSKRLLKVTNTKV</sequence>
<feature type="transmembrane region" description="Helical" evidence="14">
    <location>
        <begin position="954"/>
        <end position="976"/>
    </location>
</feature>
<dbReference type="Pfam" id="PF00041">
    <property type="entry name" value="fn3"/>
    <property type="match status" value="3"/>
</dbReference>
<evidence type="ECO:0000259" key="18">
    <source>
        <dbReference type="PROSITE" id="PS50853"/>
    </source>
</evidence>
<dbReference type="InterPro" id="IPR003595">
    <property type="entry name" value="Tyr_Pase_cat"/>
</dbReference>
<evidence type="ECO:0000259" key="15">
    <source>
        <dbReference type="PROSITE" id="PS50055"/>
    </source>
</evidence>
<dbReference type="RefSeq" id="XP_031554994.1">
    <property type="nucleotide sequence ID" value="XM_031699134.1"/>
</dbReference>
<keyword evidence="7" id="KW-0378">Hydrolase</keyword>
<dbReference type="GO" id="GO:0016020">
    <property type="term" value="C:membrane"/>
    <property type="evidence" value="ECO:0007669"/>
    <property type="project" value="UniProtKB-SubCell"/>
</dbReference>
<dbReference type="PROSITE" id="PS50055">
    <property type="entry name" value="TYR_PHOSPHATASE_PTP"/>
    <property type="match status" value="2"/>
</dbReference>
<evidence type="ECO:0000256" key="14">
    <source>
        <dbReference type="SAM" id="Phobius"/>
    </source>
</evidence>
<dbReference type="OrthoDB" id="6058203at2759"/>
<dbReference type="InterPro" id="IPR016130">
    <property type="entry name" value="Tyr_Pase_AS"/>
</dbReference>
<dbReference type="FunFam" id="3.90.190.10:FF:000088">
    <property type="entry name" value="Receptor protein-tyrosine phosphatase LAR"/>
    <property type="match status" value="1"/>
</dbReference>
<dbReference type="InterPro" id="IPR003599">
    <property type="entry name" value="Ig_sub"/>
</dbReference>
<feature type="domain" description="Fibronectin type-III" evidence="18">
    <location>
        <begin position="844"/>
        <end position="938"/>
    </location>
</feature>
<protein>
    <recommendedName>
        <fullName evidence="3">protein-tyrosine-phosphatase</fullName>
        <ecNumber evidence="3">3.1.3.48</ecNumber>
    </recommendedName>
</protein>
<evidence type="ECO:0000256" key="2">
    <source>
        <dbReference type="ARBA" id="ARBA00010504"/>
    </source>
</evidence>
<evidence type="ECO:0000313" key="22">
    <source>
        <dbReference type="RefSeq" id="XP_031554995.1"/>
    </source>
</evidence>
<dbReference type="PROSITE" id="PS50056">
    <property type="entry name" value="TYR_PHOSPHATASE_2"/>
    <property type="match status" value="1"/>
</dbReference>
<feature type="domain" description="Tyrosine specific protein phosphatases" evidence="16">
    <location>
        <begin position="1236"/>
        <end position="1307"/>
    </location>
</feature>
<dbReference type="Gene3D" id="2.60.40.10">
    <property type="entry name" value="Immunoglobulins"/>
    <property type="match status" value="9"/>
</dbReference>
<dbReference type="GeneID" id="116291904"/>
<keyword evidence="6" id="KW-0677">Repeat</keyword>
<keyword evidence="10 14" id="KW-0472">Membrane</keyword>
<dbReference type="Pfam" id="PF13927">
    <property type="entry name" value="Ig_3"/>
    <property type="match status" value="2"/>
</dbReference>
<dbReference type="InterPro" id="IPR036116">
    <property type="entry name" value="FN3_sf"/>
</dbReference>
<feature type="domain" description="Tyrosine-protein phosphatase" evidence="15">
    <location>
        <begin position="1060"/>
        <end position="1316"/>
    </location>
</feature>
<evidence type="ECO:0000256" key="8">
    <source>
        <dbReference type="ARBA" id="ARBA00022912"/>
    </source>
</evidence>
<keyword evidence="4 14" id="KW-0812">Transmembrane</keyword>
<evidence type="ECO:0000256" key="3">
    <source>
        <dbReference type="ARBA" id="ARBA00013064"/>
    </source>
</evidence>
<dbReference type="InterPro" id="IPR000387">
    <property type="entry name" value="Tyr_Pase_dom"/>
</dbReference>
<keyword evidence="11" id="KW-0675">Receptor</keyword>
<evidence type="ECO:0000256" key="4">
    <source>
        <dbReference type="ARBA" id="ARBA00022692"/>
    </source>
</evidence>
<comment type="subcellular location">
    <subcellularLocation>
        <location evidence="1">Membrane</location>
        <topology evidence="1">Single-pass membrane protein</topology>
    </subcellularLocation>
</comment>
<feature type="domain" description="Ig-like" evidence="17">
    <location>
        <begin position="156"/>
        <end position="238"/>
    </location>
</feature>
<dbReference type="SMART" id="SM00408">
    <property type="entry name" value="IGc2"/>
    <property type="match status" value="5"/>
</dbReference>
<evidence type="ECO:0000256" key="12">
    <source>
        <dbReference type="ARBA" id="ARBA00023180"/>
    </source>
</evidence>
<dbReference type="InterPro" id="IPR050713">
    <property type="entry name" value="RTP_Phos/Ushers"/>
</dbReference>
<dbReference type="InterPro" id="IPR003961">
    <property type="entry name" value="FN3_dom"/>
</dbReference>
<comment type="similarity">
    <text evidence="2">Belongs to the protein-tyrosine phosphatase family. Receptor class 2A subfamily.</text>
</comment>
<dbReference type="Pfam" id="PF07679">
    <property type="entry name" value="I-set"/>
    <property type="match status" value="1"/>
</dbReference>
<dbReference type="PANTHER" id="PTHR46957:SF3">
    <property type="entry name" value="CYTOKINE RECEPTOR"/>
    <property type="match status" value="1"/>
</dbReference>
<dbReference type="PANTHER" id="PTHR46957">
    <property type="entry name" value="CYTOKINE RECEPTOR"/>
    <property type="match status" value="1"/>
</dbReference>
<dbReference type="InterPro" id="IPR013098">
    <property type="entry name" value="Ig_I-set"/>
</dbReference>
<keyword evidence="8" id="KW-0904">Protein phosphatase</keyword>
<evidence type="ECO:0000256" key="1">
    <source>
        <dbReference type="ARBA" id="ARBA00004167"/>
    </source>
</evidence>
<dbReference type="InterPro" id="IPR029021">
    <property type="entry name" value="Prot-tyrosine_phosphatase-like"/>
</dbReference>
<feature type="domain" description="Tyrosine-protein phosphatase" evidence="15">
    <location>
        <begin position="1348"/>
        <end position="1496"/>
    </location>
</feature>
<evidence type="ECO:0000313" key="19">
    <source>
        <dbReference type="Proteomes" id="UP000515163"/>
    </source>
</evidence>
<evidence type="ECO:0000313" key="21">
    <source>
        <dbReference type="RefSeq" id="XP_031554994.1"/>
    </source>
</evidence>
<evidence type="ECO:0000259" key="16">
    <source>
        <dbReference type="PROSITE" id="PS50056"/>
    </source>
</evidence>
<organism evidence="19 23">
    <name type="scientific">Actinia tenebrosa</name>
    <name type="common">Australian red waratah sea anemone</name>
    <dbReference type="NCBI Taxonomy" id="6105"/>
    <lineage>
        <taxon>Eukaryota</taxon>
        <taxon>Metazoa</taxon>
        <taxon>Cnidaria</taxon>
        <taxon>Anthozoa</taxon>
        <taxon>Hexacorallia</taxon>
        <taxon>Actiniaria</taxon>
        <taxon>Actiniidae</taxon>
        <taxon>Actinia</taxon>
    </lineage>
</organism>
<dbReference type="SMART" id="SM00194">
    <property type="entry name" value="PTPc"/>
    <property type="match status" value="2"/>
</dbReference>
<keyword evidence="9 14" id="KW-1133">Transmembrane helix</keyword>
<dbReference type="GO" id="GO:0004725">
    <property type="term" value="F:protein tyrosine phosphatase activity"/>
    <property type="evidence" value="ECO:0007669"/>
    <property type="project" value="UniProtKB-EC"/>
</dbReference>
<evidence type="ECO:0000259" key="17">
    <source>
        <dbReference type="PROSITE" id="PS50835"/>
    </source>
</evidence>
<accession>A0A6P8HGM5</accession>
<feature type="domain" description="Fibronectin type-III" evidence="18">
    <location>
        <begin position="511"/>
        <end position="609"/>
    </location>
</feature>
<dbReference type="RefSeq" id="XP_031554995.1">
    <property type="nucleotide sequence ID" value="XM_031699135.1"/>
</dbReference>
<dbReference type="PROSITE" id="PS50835">
    <property type="entry name" value="IG_LIKE"/>
    <property type="match status" value="4"/>
</dbReference>
<dbReference type="PROSITE" id="PS50853">
    <property type="entry name" value="FN3"/>
    <property type="match status" value="3"/>
</dbReference>
<proteinExistence type="inferred from homology"/>
<evidence type="ECO:0000256" key="10">
    <source>
        <dbReference type="ARBA" id="ARBA00023136"/>
    </source>
</evidence>
<dbReference type="EC" id="3.1.3.48" evidence="3"/>
<evidence type="ECO:0000256" key="11">
    <source>
        <dbReference type="ARBA" id="ARBA00023170"/>
    </source>
</evidence>
<dbReference type="RefSeq" id="XP_031554996.1">
    <property type="nucleotide sequence ID" value="XM_031699136.1"/>
</dbReference>
<evidence type="ECO:0000256" key="7">
    <source>
        <dbReference type="ARBA" id="ARBA00022801"/>
    </source>
</evidence>
<evidence type="ECO:0000256" key="13">
    <source>
        <dbReference type="ARBA" id="ARBA00051722"/>
    </source>
</evidence>
<evidence type="ECO:0000256" key="5">
    <source>
        <dbReference type="ARBA" id="ARBA00022729"/>
    </source>
</evidence>
<dbReference type="InterPro" id="IPR007110">
    <property type="entry name" value="Ig-like_dom"/>
</dbReference>
<evidence type="ECO:0000256" key="9">
    <source>
        <dbReference type="ARBA" id="ARBA00022989"/>
    </source>
</evidence>
<evidence type="ECO:0000313" key="20">
    <source>
        <dbReference type="RefSeq" id="XP_031554993.1"/>
    </source>
</evidence>
<keyword evidence="5" id="KW-0732">Signal</keyword>
<dbReference type="SMART" id="SM00409">
    <property type="entry name" value="IG"/>
    <property type="match status" value="5"/>
</dbReference>
<dbReference type="InterPro" id="IPR036179">
    <property type="entry name" value="Ig-like_dom_sf"/>
</dbReference>
<dbReference type="PRINTS" id="PR00700">
    <property type="entry name" value="PRTYPHPHTASE"/>
</dbReference>
<dbReference type="SUPFAM" id="SSF52799">
    <property type="entry name" value="(Phosphotyrosine protein) phosphatases II"/>
    <property type="match status" value="2"/>
</dbReference>
<feature type="domain" description="Fibronectin type-III" evidence="18">
    <location>
        <begin position="610"/>
        <end position="710"/>
    </location>
</feature>
<evidence type="ECO:0000256" key="6">
    <source>
        <dbReference type="ARBA" id="ARBA00022737"/>
    </source>
</evidence>
<dbReference type="InterPro" id="IPR013783">
    <property type="entry name" value="Ig-like_fold"/>
</dbReference>
<dbReference type="RefSeq" id="XP_031554993.1">
    <property type="nucleotide sequence ID" value="XM_031699133.1"/>
</dbReference>
<dbReference type="Gene3D" id="3.90.190.10">
    <property type="entry name" value="Protein tyrosine phosphatase superfamily"/>
    <property type="match status" value="2"/>
</dbReference>